<feature type="transmembrane region" description="Helical" evidence="2">
    <location>
        <begin position="7"/>
        <end position="27"/>
    </location>
</feature>
<feature type="compositionally biased region" description="Low complexity" evidence="1">
    <location>
        <begin position="70"/>
        <end position="83"/>
    </location>
</feature>
<feature type="region of interest" description="Disordered" evidence="1">
    <location>
        <begin position="50"/>
        <end position="92"/>
    </location>
</feature>
<dbReference type="EMBL" id="QUBQ01000001">
    <property type="protein sequence ID" value="REK76537.1"/>
    <property type="molecule type" value="Genomic_DNA"/>
</dbReference>
<reference evidence="3 4" key="1">
    <citation type="submission" date="2018-08" db="EMBL/GenBank/DDBJ databases">
        <title>Paenibacillus sp. M4BSY-1, whole genome shotgun sequence.</title>
        <authorList>
            <person name="Tuo L."/>
        </authorList>
    </citation>
    <scope>NUCLEOTIDE SEQUENCE [LARGE SCALE GENOMIC DNA]</scope>
    <source>
        <strain evidence="3 4">M4BSY-1</strain>
    </source>
</reference>
<dbReference type="AlphaFoldDB" id="A0A371PLA3"/>
<dbReference type="Proteomes" id="UP000261905">
    <property type="component" value="Unassembled WGS sequence"/>
</dbReference>
<evidence type="ECO:0000313" key="3">
    <source>
        <dbReference type="EMBL" id="REK76537.1"/>
    </source>
</evidence>
<keyword evidence="4" id="KW-1185">Reference proteome</keyword>
<evidence type="ECO:0000256" key="1">
    <source>
        <dbReference type="SAM" id="MobiDB-lite"/>
    </source>
</evidence>
<keyword evidence="2" id="KW-1133">Transmembrane helix</keyword>
<keyword evidence="2" id="KW-0472">Membrane</keyword>
<dbReference type="RefSeq" id="WP_116043533.1">
    <property type="nucleotide sequence ID" value="NZ_QUBQ01000001.1"/>
</dbReference>
<keyword evidence="2" id="KW-0812">Transmembrane</keyword>
<organism evidence="3 4">
    <name type="scientific">Paenibacillus paeoniae</name>
    <dbReference type="NCBI Taxonomy" id="2292705"/>
    <lineage>
        <taxon>Bacteria</taxon>
        <taxon>Bacillati</taxon>
        <taxon>Bacillota</taxon>
        <taxon>Bacilli</taxon>
        <taxon>Bacillales</taxon>
        <taxon>Paenibacillaceae</taxon>
        <taxon>Paenibacillus</taxon>
    </lineage>
</organism>
<accession>A0A371PLA3</accession>
<name>A0A371PLA3_9BACL</name>
<gene>
    <name evidence="3" type="ORF">DX130_05715</name>
</gene>
<sequence length="184" mass="19881">MFNKRSFVLGLGVGIIVGVLLLELFMLGQNSQNKLNILEQEMSQVNLQEEGFSGGEPTPDPSSVPDHVATETPEATFETPQTENEASETPVADAQTEVLEEAKRVERLIRIEPGFDLTKTSELLLANDIIDNAPAFVKQMKAKNKQARAGYFLLAENAGIEGAVKGVTGQPISKADAEAWLAAQ</sequence>
<protein>
    <submittedName>
        <fullName evidence="3">Uncharacterized protein</fullName>
    </submittedName>
</protein>
<evidence type="ECO:0000313" key="4">
    <source>
        <dbReference type="Proteomes" id="UP000261905"/>
    </source>
</evidence>
<evidence type="ECO:0000256" key="2">
    <source>
        <dbReference type="SAM" id="Phobius"/>
    </source>
</evidence>
<dbReference type="OrthoDB" id="2616345at2"/>
<comment type="caution">
    <text evidence="3">The sequence shown here is derived from an EMBL/GenBank/DDBJ whole genome shotgun (WGS) entry which is preliminary data.</text>
</comment>
<proteinExistence type="predicted"/>